<protein>
    <recommendedName>
        <fullName evidence="6">Thioredoxin-like fold domain-containing protein</fullName>
    </recommendedName>
</protein>
<evidence type="ECO:0000256" key="2">
    <source>
        <dbReference type="ARBA" id="ARBA00022729"/>
    </source>
</evidence>
<dbReference type="InterPro" id="IPR036249">
    <property type="entry name" value="Thioredoxin-like_sf"/>
</dbReference>
<reference evidence="7 8" key="1">
    <citation type="journal article" date="2015" name="Nature">
        <title>rRNA introns, odd ribosomes, and small enigmatic genomes across a large radiation of phyla.</title>
        <authorList>
            <person name="Brown C.T."/>
            <person name="Hug L.A."/>
            <person name="Thomas B.C."/>
            <person name="Sharon I."/>
            <person name="Castelle C.J."/>
            <person name="Singh A."/>
            <person name="Wilkins M.J."/>
            <person name="Williams K.H."/>
            <person name="Banfield J.F."/>
        </authorList>
    </citation>
    <scope>NUCLEOTIDE SEQUENCE [LARGE SCALE GENOMIC DNA]</scope>
</reference>
<evidence type="ECO:0000313" key="7">
    <source>
        <dbReference type="EMBL" id="KKT96923.1"/>
    </source>
</evidence>
<gene>
    <name evidence="7" type="ORF">UW99_C0046G0003</name>
</gene>
<evidence type="ECO:0000259" key="6">
    <source>
        <dbReference type="Pfam" id="PF13462"/>
    </source>
</evidence>
<dbReference type="PANTHER" id="PTHR13887">
    <property type="entry name" value="GLUTATHIONE S-TRANSFERASE KAPPA"/>
    <property type="match status" value="1"/>
</dbReference>
<dbReference type="Proteomes" id="UP000034214">
    <property type="component" value="Unassembled WGS sequence"/>
</dbReference>
<evidence type="ECO:0000256" key="4">
    <source>
        <dbReference type="ARBA" id="ARBA00023157"/>
    </source>
</evidence>
<dbReference type="CDD" id="cd02972">
    <property type="entry name" value="DsbA_family"/>
    <property type="match status" value="1"/>
</dbReference>
<evidence type="ECO:0000313" key="8">
    <source>
        <dbReference type="Proteomes" id="UP000034214"/>
    </source>
</evidence>
<accession>A0A0G1LLZ4</accession>
<comment type="caution">
    <text evidence="7">The sequence shown here is derived from an EMBL/GenBank/DDBJ whole genome shotgun (WGS) entry which is preliminary data.</text>
</comment>
<keyword evidence="4" id="KW-1015">Disulfide bond</keyword>
<evidence type="ECO:0000256" key="1">
    <source>
        <dbReference type="ARBA" id="ARBA00005791"/>
    </source>
</evidence>
<name>A0A0G1LLZ4_9BACT</name>
<dbReference type="Pfam" id="PF13462">
    <property type="entry name" value="Thioredoxin_4"/>
    <property type="match status" value="1"/>
</dbReference>
<comment type="similarity">
    <text evidence="1">Belongs to the thioredoxin family. DsbA subfamily.</text>
</comment>
<keyword evidence="2" id="KW-0732">Signal</keyword>
<organism evidence="7 8">
    <name type="scientific">Candidatus Collierbacteria bacterium GW2011_GWC2_45_15</name>
    <dbReference type="NCBI Taxonomy" id="1618394"/>
    <lineage>
        <taxon>Bacteria</taxon>
        <taxon>Candidatus Collieribacteriota</taxon>
    </lineage>
</organism>
<dbReference type="AlphaFoldDB" id="A0A0G1LLZ4"/>
<keyword evidence="3" id="KW-0560">Oxidoreductase</keyword>
<dbReference type="Gene3D" id="3.40.30.10">
    <property type="entry name" value="Glutaredoxin"/>
    <property type="match status" value="1"/>
</dbReference>
<evidence type="ECO:0000256" key="3">
    <source>
        <dbReference type="ARBA" id="ARBA00023002"/>
    </source>
</evidence>
<dbReference type="PANTHER" id="PTHR13887:SF14">
    <property type="entry name" value="DISULFIDE BOND FORMATION PROTEIN D"/>
    <property type="match status" value="1"/>
</dbReference>
<dbReference type="GO" id="GO:0016491">
    <property type="term" value="F:oxidoreductase activity"/>
    <property type="evidence" value="ECO:0007669"/>
    <property type="project" value="UniProtKB-KW"/>
</dbReference>
<dbReference type="SUPFAM" id="SSF52833">
    <property type="entry name" value="Thioredoxin-like"/>
    <property type="match status" value="1"/>
</dbReference>
<dbReference type="InterPro" id="IPR012336">
    <property type="entry name" value="Thioredoxin-like_fold"/>
</dbReference>
<sequence>MPKIQQQLQTNTTPLLVLLLVGAAFFIGRLSAQVETLKNGNTTAAQPQAQVAGQQQPQTPTVSIDQIKDLFKKNLVTFGDAKRKILFVEVSDPSCPYCHAAAGLNTDFYNSSPQFKPVSAGGTYKPPVQEIKKLVDEGKASFVWIYQNGHGNGEVASRALYCANDKGKFWEAHDLLFTGEGYKLINEVVKNDMGKSAEMAAFLKSAVDEKFIKDCLDSGGEDASLAASLGVSGTPGFFVNETNYPGAVSFSDMETVVNAAL</sequence>
<feature type="domain" description="Thioredoxin-like fold" evidence="6">
    <location>
        <begin position="132"/>
        <end position="258"/>
    </location>
</feature>
<proteinExistence type="inferred from homology"/>
<dbReference type="EMBL" id="LCKM01000046">
    <property type="protein sequence ID" value="KKT96923.1"/>
    <property type="molecule type" value="Genomic_DNA"/>
</dbReference>
<keyword evidence="5" id="KW-0676">Redox-active center</keyword>
<evidence type="ECO:0000256" key="5">
    <source>
        <dbReference type="ARBA" id="ARBA00023284"/>
    </source>
</evidence>